<reference evidence="1 2" key="1">
    <citation type="journal article" date="2019" name="Sci. Rep.">
        <title>Orb-weaving spider Araneus ventricosus genome elucidates the spidroin gene catalogue.</title>
        <authorList>
            <person name="Kono N."/>
            <person name="Nakamura H."/>
            <person name="Ohtoshi R."/>
            <person name="Moran D.A.P."/>
            <person name="Shinohara A."/>
            <person name="Yoshida Y."/>
            <person name="Fujiwara M."/>
            <person name="Mori M."/>
            <person name="Tomita M."/>
            <person name="Arakawa K."/>
        </authorList>
    </citation>
    <scope>NUCLEOTIDE SEQUENCE [LARGE SCALE GENOMIC DNA]</scope>
</reference>
<accession>A0A4Y2TSU3</accession>
<dbReference type="Proteomes" id="UP000499080">
    <property type="component" value="Unassembled WGS sequence"/>
</dbReference>
<keyword evidence="2" id="KW-1185">Reference proteome</keyword>
<gene>
    <name evidence="1" type="ORF">AVEN_71094_1</name>
</gene>
<comment type="caution">
    <text evidence="1">The sequence shown here is derived from an EMBL/GenBank/DDBJ whole genome shotgun (WGS) entry which is preliminary data.</text>
</comment>
<organism evidence="1 2">
    <name type="scientific">Araneus ventricosus</name>
    <name type="common">Orbweaver spider</name>
    <name type="synonym">Epeira ventricosa</name>
    <dbReference type="NCBI Taxonomy" id="182803"/>
    <lineage>
        <taxon>Eukaryota</taxon>
        <taxon>Metazoa</taxon>
        <taxon>Ecdysozoa</taxon>
        <taxon>Arthropoda</taxon>
        <taxon>Chelicerata</taxon>
        <taxon>Arachnida</taxon>
        <taxon>Araneae</taxon>
        <taxon>Araneomorphae</taxon>
        <taxon>Entelegynae</taxon>
        <taxon>Araneoidea</taxon>
        <taxon>Araneidae</taxon>
        <taxon>Araneus</taxon>
    </lineage>
</organism>
<name>A0A4Y2TSU3_ARAVE</name>
<protein>
    <submittedName>
        <fullName evidence="1">Uncharacterized protein</fullName>
    </submittedName>
</protein>
<evidence type="ECO:0000313" key="2">
    <source>
        <dbReference type="Proteomes" id="UP000499080"/>
    </source>
</evidence>
<proteinExistence type="predicted"/>
<dbReference type="AlphaFoldDB" id="A0A4Y2TSU3"/>
<sequence length="213" mass="23714">MASSEGQAEAFRVSSKSRFIDINQALGCTSVMGRRPVSCKFWKLGSSDFILIHLCNSEDSTRRNHYVLSLPPDAFVVSSLMGGTLPLASALADEPYQWITLFTEAQIQSFDEQSVIGVSALASQIMIMYVCKPDRVFHSFLEVPYSCITPRPALTLRIFILLRQPKSGTMASYAPRSFPGISCRQPSDRVGPRKSSAGVIKWWLVDSDRRAER</sequence>
<evidence type="ECO:0000313" key="1">
    <source>
        <dbReference type="EMBL" id="GBO03705.1"/>
    </source>
</evidence>
<dbReference type="EMBL" id="BGPR01030924">
    <property type="protein sequence ID" value="GBO03705.1"/>
    <property type="molecule type" value="Genomic_DNA"/>
</dbReference>